<evidence type="ECO:0000313" key="1">
    <source>
        <dbReference type="EMBL" id="MDT0605624.1"/>
    </source>
</evidence>
<evidence type="ECO:0000313" key="2">
    <source>
        <dbReference type="Proteomes" id="UP001255246"/>
    </source>
</evidence>
<dbReference type="SUPFAM" id="SSF48403">
    <property type="entry name" value="Ankyrin repeat"/>
    <property type="match status" value="1"/>
</dbReference>
<sequence length="168" mass="18852">MKRSLFLKTSGLSVFTMTILPQKALGFSKDLNDPEPLNNELVKEFVVAGHKTLPRVKELLEEYPNLIYCRYDWGNGDFEEAIEGAGHLGKKDIANYLISKGARVNLFVLTMLGKTELVRPILEAYPNLLNALGPHGFTLLHHAKVGKAKILEKYLLEQGLDKTHIPIK</sequence>
<dbReference type="Gene3D" id="1.25.40.20">
    <property type="entry name" value="Ankyrin repeat-containing domain"/>
    <property type="match status" value="1"/>
</dbReference>
<comment type="caution">
    <text evidence="1">The sequence shown here is derived from an EMBL/GenBank/DDBJ whole genome shotgun (WGS) entry which is preliminary data.</text>
</comment>
<dbReference type="RefSeq" id="WP_311349194.1">
    <property type="nucleotide sequence ID" value="NZ_JAVRHR010000001.1"/>
</dbReference>
<dbReference type="InterPro" id="IPR036770">
    <property type="entry name" value="Ankyrin_rpt-contain_sf"/>
</dbReference>
<dbReference type="EMBL" id="JAVRHR010000001">
    <property type="protein sequence ID" value="MDT0605624.1"/>
    <property type="molecule type" value="Genomic_DNA"/>
</dbReference>
<name>A0ABU3A6N1_9FLAO</name>
<gene>
    <name evidence="1" type="ORF">RM706_01205</name>
</gene>
<keyword evidence="2" id="KW-1185">Reference proteome</keyword>
<evidence type="ECO:0008006" key="3">
    <source>
        <dbReference type="Google" id="ProtNLM"/>
    </source>
</evidence>
<proteinExistence type="predicted"/>
<protein>
    <recommendedName>
        <fullName evidence="3">Ankyrin repeat domain-containing protein</fullName>
    </recommendedName>
</protein>
<accession>A0ABU3A6N1</accession>
<organism evidence="1 2">
    <name type="scientific">Croceitalea rosinachiae</name>
    <dbReference type="NCBI Taxonomy" id="3075596"/>
    <lineage>
        <taxon>Bacteria</taxon>
        <taxon>Pseudomonadati</taxon>
        <taxon>Bacteroidota</taxon>
        <taxon>Flavobacteriia</taxon>
        <taxon>Flavobacteriales</taxon>
        <taxon>Flavobacteriaceae</taxon>
        <taxon>Croceitalea</taxon>
    </lineage>
</organism>
<dbReference type="Proteomes" id="UP001255246">
    <property type="component" value="Unassembled WGS sequence"/>
</dbReference>
<reference evidence="1 2" key="1">
    <citation type="submission" date="2023-09" db="EMBL/GenBank/DDBJ databases">
        <authorList>
            <person name="Rey-Velasco X."/>
        </authorList>
    </citation>
    <scope>NUCLEOTIDE SEQUENCE [LARGE SCALE GENOMIC DNA]</scope>
    <source>
        <strain evidence="1 2">F388</strain>
    </source>
</reference>